<sequence>MCPPPTPPPAARPGARDTPPTAADGPDGDGAFAGTPARVAAVGPYFAVSSGPRADAAGFRPFTALHNDPEPLAAYVAETGRRLGTDQRRVAASTLHIGTAARLWSVALATAALTGRAVDLTPERLWWRTPPSGPIELWLPEWPAGTPGEDVPGALYETVVVRHLGPLDEALRRDFGLSPRILHGNSASALLGAVRVLLARVPDAPWSPLPVATALLAREPLASAGVLTADTCGADLGGAGPRGAGPRGADPRGVGARGADDPFSYRRNSCCLYYRVRGNGYCGDCILARPR</sequence>
<name>A0ABV2WFD1_9ACTN</name>
<feature type="region of interest" description="Disordered" evidence="1">
    <location>
        <begin position="237"/>
        <end position="258"/>
    </location>
</feature>
<dbReference type="InterPro" id="IPR024726">
    <property type="entry name" value="FhuF_C"/>
</dbReference>
<feature type="compositionally biased region" description="Pro residues" evidence="1">
    <location>
        <begin position="1"/>
        <end position="11"/>
    </location>
</feature>
<keyword evidence="4" id="KW-1185">Reference proteome</keyword>
<accession>A0ABV2WFD1</accession>
<reference evidence="3 4" key="1">
    <citation type="submission" date="2024-06" db="EMBL/GenBank/DDBJ databases">
        <title>The Natural Products Discovery Center: Release of the First 8490 Sequenced Strains for Exploring Actinobacteria Biosynthetic Diversity.</title>
        <authorList>
            <person name="Kalkreuter E."/>
            <person name="Kautsar S.A."/>
            <person name="Yang D."/>
            <person name="Bader C.D."/>
            <person name="Teijaro C.N."/>
            <person name="Fluegel L."/>
            <person name="Davis C.M."/>
            <person name="Simpson J.R."/>
            <person name="Lauterbach L."/>
            <person name="Steele A.D."/>
            <person name="Gui C."/>
            <person name="Meng S."/>
            <person name="Li G."/>
            <person name="Viehrig K."/>
            <person name="Ye F."/>
            <person name="Su P."/>
            <person name="Kiefer A.F."/>
            <person name="Nichols A."/>
            <person name="Cepeda A.J."/>
            <person name="Yan W."/>
            <person name="Fan B."/>
            <person name="Jiang Y."/>
            <person name="Adhikari A."/>
            <person name="Zheng C.-J."/>
            <person name="Schuster L."/>
            <person name="Cowan T.M."/>
            <person name="Smanski M.J."/>
            <person name="Chevrette M.G."/>
            <person name="De Carvalho L.P.S."/>
            <person name="Shen B."/>
        </authorList>
    </citation>
    <scope>NUCLEOTIDE SEQUENCE [LARGE SCALE GENOMIC DNA]</scope>
    <source>
        <strain evidence="3 4">NPDC006337</strain>
    </source>
</reference>
<protein>
    <submittedName>
        <fullName evidence="3">(2Fe-2S)-binding protein</fullName>
    </submittedName>
</protein>
<evidence type="ECO:0000256" key="1">
    <source>
        <dbReference type="SAM" id="MobiDB-lite"/>
    </source>
</evidence>
<feature type="region of interest" description="Disordered" evidence="1">
    <location>
        <begin position="1"/>
        <end position="34"/>
    </location>
</feature>
<dbReference type="Pfam" id="PF11575">
    <property type="entry name" value="FhuF_C"/>
    <property type="match status" value="1"/>
</dbReference>
<feature type="compositionally biased region" description="Gly residues" evidence="1">
    <location>
        <begin position="237"/>
        <end position="246"/>
    </location>
</feature>
<dbReference type="RefSeq" id="WP_359806497.1">
    <property type="nucleotide sequence ID" value="NZ_JBEXZQ010000027.1"/>
</dbReference>
<dbReference type="Proteomes" id="UP001550378">
    <property type="component" value="Unassembled WGS sequence"/>
</dbReference>
<evidence type="ECO:0000259" key="2">
    <source>
        <dbReference type="Pfam" id="PF11575"/>
    </source>
</evidence>
<feature type="compositionally biased region" description="Low complexity" evidence="1">
    <location>
        <begin position="12"/>
        <end position="34"/>
    </location>
</feature>
<evidence type="ECO:0000313" key="4">
    <source>
        <dbReference type="Proteomes" id="UP001550378"/>
    </source>
</evidence>
<proteinExistence type="predicted"/>
<dbReference type="EMBL" id="JBEXZR010000048">
    <property type="protein sequence ID" value="MEU0712073.1"/>
    <property type="molecule type" value="Genomic_DNA"/>
</dbReference>
<feature type="domain" description="Ferric siderophore reductase C-terminal" evidence="2">
    <location>
        <begin position="267"/>
        <end position="285"/>
    </location>
</feature>
<organism evidence="3 4">
    <name type="scientific">Streptomyces lavendulocolor</name>
    <dbReference type="NCBI Taxonomy" id="67316"/>
    <lineage>
        <taxon>Bacteria</taxon>
        <taxon>Bacillati</taxon>
        <taxon>Actinomycetota</taxon>
        <taxon>Actinomycetes</taxon>
        <taxon>Kitasatosporales</taxon>
        <taxon>Streptomycetaceae</taxon>
        <taxon>Streptomyces</taxon>
    </lineage>
</organism>
<comment type="caution">
    <text evidence="3">The sequence shown here is derived from an EMBL/GenBank/DDBJ whole genome shotgun (WGS) entry which is preliminary data.</text>
</comment>
<gene>
    <name evidence="3" type="ORF">ABZ508_32390</name>
</gene>
<evidence type="ECO:0000313" key="3">
    <source>
        <dbReference type="EMBL" id="MEU0712073.1"/>
    </source>
</evidence>